<name>A0A4Q2DFL4_9AGAR</name>
<dbReference type="AlphaFoldDB" id="A0A4Q2DFL4"/>
<evidence type="ECO:0000256" key="3">
    <source>
        <dbReference type="ARBA" id="ARBA00022833"/>
    </source>
</evidence>
<keyword evidence="3" id="KW-0862">Zinc</keyword>
<keyword evidence="7" id="KW-1185">Reference proteome</keyword>
<feature type="domain" description="MYND-type" evidence="5">
    <location>
        <begin position="409"/>
        <end position="448"/>
    </location>
</feature>
<dbReference type="SUPFAM" id="SSF144232">
    <property type="entry name" value="HIT/MYND zinc finger-like"/>
    <property type="match status" value="1"/>
</dbReference>
<sequence length="592" mass="66616">MQRKLRAERLAKPTGPTAQDLYALLDSKWLLPEDTDTKDILIDTLISQPCLDILARHDDKSAEAAGLILLVLGSTAAADICPRVRLRKSPETVVATLLEAIDQSLDRCEAYFPLSDTPSTNACTIAHSIVVHLFISDVELFQEPSNMMKMVSISYKVWTWADLLYDSERWQHLEWAFVGHVGVVTLHALCAEKSARKLFFQFCEEESGWRWQVVAAWAEGRSFLLRQADSASLEDVGGLIRLMAIFSESSQLAARSIFDTEAIYNCVHLLKKFESVSYEAVSVAADLMHAITYSMERPTDKRYMKSTRRLVRAGIMRPLRQVLLYGARKCDKEPYVKSWDYLLFFLNCMLDHKTTPYIAKSILTMPEVDEDLAAGAALDLWETVMETMNITTRGYLMFEAKKTMDLCDNMACGARGFTPKICAGCLSAFYCSKRCQMSSWTEHHKADCELTTTGVLQRSRTWPKSRMYLLCILACLMLDAETDLPEMATPLPGSPFFPMFNLGSQFAARRVHTLRSLHTFLKDKTVSSTFTELLNTSVTRKRLRLGAVILADPDGSRFYLFGLFEATQTDEGKSYHPVKGAEVVGLDAFAGV</sequence>
<gene>
    <name evidence="6" type="ORF">EST38_g7289</name>
</gene>
<evidence type="ECO:0000256" key="2">
    <source>
        <dbReference type="ARBA" id="ARBA00022771"/>
    </source>
</evidence>
<evidence type="ECO:0000313" key="7">
    <source>
        <dbReference type="Proteomes" id="UP000290288"/>
    </source>
</evidence>
<evidence type="ECO:0000256" key="4">
    <source>
        <dbReference type="PROSITE-ProRule" id="PRU00134"/>
    </source>
</evidence>
<evidence type="ECO:0000313" key="6">
    <source>
        <dbReference type="EMBL" id="RXW18563.1"/>
    </source>
</evidence>
<accession>A0A4Q2DFL4</accession>
<protein>
    <recommendedName>
        <fullName evidence="5">MYND-type domain-containing protein</fullName>
    </recommendedName>
</protein>
<keyword evidence="2 4" id="KW-0863">Zinc-finger</keyword>
<dbReference type="Proteomes" id="UP000290288">
    <property type="component" value="Unassembled WGS sequence"/>
</dbReference>
<dbReference type="PROSITE" id="PS50865">
    <property type="entry name" value="ZF_MYND_2"/>
    <property type="match status" value="1"/>
</dbReference>
<evidence type="ECO:0000256" key="1">
    <source>
        <dbReference type="ARBA" id="ARBA00022723"/>
    </source>
</evidence>
<dbReference type="EMBL" id="SDEE01000257">
    <property type="protein sequence ID" value="RXW18563.1"/>
    <property type="molecule type" value="Genomic_DNA"/>
</dbReference>
<organism evidence="6 7">
    <name type="scientific">Candolleomyces aberdarensis</name>
    <dbReference type="NCBI Taxonomy" id="2316362"/>
    <lineage>
        <taxon>Eukaryota</taxon>
        <taxon>Fungi</taxon>
        <taxon>Dikarya</taxon>
        <taxon>Basidiomycota</taxon>
        <taxon>Agaricomycotina</taxon>
        <taxon>Agaricomycetes</taxon>
        <taxon>Agaricomycetidae</taxon>
        <taxon>Agaricales</taxon>
        <taxon>Agaricineae</taxon>
        <taxon>Psathyrellaceae</taxon>
        <taxon>Candolleomyces</taxon>
    </lineage>
</organism>
<proteinExistence type="predicted"/>
<dbReference type="GO" id="GO:0008270">
    <property type="term" value="F:zinc ion binding"/>
    <property type="evidence" value="ECO:0007669"/>
    <property type="project" value="UniProtKB-KW"/>
</dbReference>
<comment type="caution">
    <text evidence="6">The sequence shown here is derived from an EMBL/GenBank/DDBJ whole genome shotgun (WGS) entry which is preliminary data.</text>
</comment>
<evidence type="ECO:0000259" key="5">
    <source>
        <dbReference type="PROSITE" id="PS50865"/>
    </source>
</evidence>
<dbReference type="Pfam" id="PF01753">
    <property type="entry name" value="zf-MYND"/>
    <property type="match status" value="1"/>
</dbReference>
<reference evidence="6 7" key="1">
    <citation type="submission" date="2019-01" db="EMBL/GenBank/DDBJ databases">
        <title>Draft genome sequence of Psathyrella aberdarensis IHI B618.</title>
        <authorList>
            <person name="Buettner E."/>
            <person name="Kellner H."/>
        </authorList>
    </citation>
    <scope>NUCLEOTIDE SEQUENCE [LARGE SCALE GENOMIC DNA]</scope>
    <source>
        <strain evidence="6 7">IHI B618</strain>
    </source>
</reference>
<dbReference type="InterPro" id="IPR002893">
    <property type="entry name" value="Znf_MYND"/>
</dbReference>
<dbReference type="OrthoDB" id="2849301at2759"/>
<keyword evidence="1" id="KW-0479">Metal-binding</keyword>
<dbReference type="Gene3D" id="6.10.140.2220">
    <property type="match status" value="1"/>
</dbReference>